<sequence>MAIGIVTGIPGVGKTTVLGKVEELLSKRGVRYKIMNYGDYMLRRALEGNYVKDRDQIRKLPLNIQKELQLQAAKAMYDEAQALGEGGVGLVDTHAVVRTPQGYLPGLPKHIIEILGPNVIFLIEAPPALILERQKRDQGRSRLDYSEESVIEEVMQFARSFAVASATLVGASVKIVINREGSPEEAAAEVVKVLTGG</sequence>
<dbReference type="SUPFAM" id="SSF52540">
    <property type="entry name" value="P-loop containing nucleoside triphosphate hydrolases"/>
    <property type="match status" value="1"/>
</dbReference>
<accession>A0A348B166</accession>
<evidence type="ECO:0000256" key="5">
    <source>
        <dbReference type="ARBA" id="ARBA00019926"/>
    </source>
</evidence>
<keyword evidence="10 12" id="KW-0067">ATP-binding</keyword>
<dbReference type="NCBIfam" id="NF003122">
    <property type="entry name" value="PRK04040.1"/>
    <property type="match status" value="1"/>
</dbReference>
<dbReference type="GO" id="GO:0005524">
    <property type="term" value="F:ATP binding"/>
    <property type="evidence" value="ECO:0007669"/>
    <property type="project" value="UniProtKB-UniRule"/>
</dbReference>
<dbReference type="EMBL" id="BMQS01000005">
    <property type="protein sequence ID" value="GGT91452.1"/>
    <property type="molecule type" value="Genomic_DNA"/>
</dbReference>
<evidence type="ECO:0000256" key="8">
    <source>
        <dbReference type="ARBA" id="ARBA00022741"/>
    </source>
</evidence>
<reference evidence="14" key="4">
    <citation type="submission" date="2020-09" db="EMBL/GenBank/DDBJ databases">
        <authorList>
            <person name="Sun Q."/>
            <person name="Ohkuma M."/>
        </authorList>
    </citation>
    <scope>NUCLEOTIDE SEQUENCE</scope>
    <source>
        <strain evidence="14">JCM 31740</strain>
    </source>
</reference>
<evidence type="ECO:0000256" key="9">
    <source>
        <dbReference type="ARBA" id="ARBA00022777"/>
    </source>
</evidence>
<dbReference type="Proteomes" id="UP000616143">
    <property type="component" value="Unassembled WGS sequence"/>
</dbReference>
<dbReference type="Pfam" id="PF13207">
    <property type="entry name" value="AAA_17"/>
    <property type="match status" value="1"/>
</dbReference>
<evidence type="ECO:0000256" key="7">
    <source>
        <dbReference type="ARBA" id="ARBA00022679"/>
    </source>
</evidence>
<gene>
    <name evidence="12" type="primary">adkA</name>
    <name evidence="14" type="ORF">GCM10007116_06460</name>
    <name evidence="13" type="ORF">HS1genome_0307</name>
</gene>
<dbReference type="InterPro" id="IPR023477">
    <property type="entry name" value="Adenylate_kinase_AdkA"/>
</dbReference>
<dbReference type="InterPro" id="IPR027417">
    <property type="entry name" value="P-loop_NTPase"/>
</dbReference>
<dbReference type="Gene3D" id="3.40.50.300">
    <property type="entry name" value="P-loop containing nucleotide triphosphate hydrolases"/>
    <property type="match status" value="1"/>
</dbReference>
<dbReference type="EC" id="2.7.4.3" evidence="4 12"/>
<dbReference type="Proteomes" id="UP000276741">
    <property type="component" value="Chromosome"/>
</dbReference>
<organism evidence="13 15">
    <name type="scientific">Sulfodiicoccus acidiphilus</name>
    <dbReference type="NCBI Taxonomy" id="1670455"/>
    <lineage>
        <taxon>Archaea</taxon>
        <taxon>Thermoproteota</taxon>
        <taxon>Thermoprotei</taxon>
        <taxon>Sulfolobales</taxon>
        <taxon>Sulfolobaceae</taxon>
        <taxon>Sulfodiicoccus</taxon>
    </lineage>
</organism>
<evidence type="ECO:0000313" key="15">
    <source>
        <dbReference type="Proteomes" id="UP000276741"/>
    </source>
</evidence>
<comment type="catalytic activity">
    <reaction evidence="1 12">
        <text>AMP + ATP = 2 ADP</text>
        <dbReference type="Rhea" id="RHEA:12973"/>
        <dbReference type="ChEBI" id="CHEBI:30616"/>
        <dbReference type="ChEBI" id="CHEBI:456215"/>
        <dbReference type="ChEBI" id="CHEBI:456216"/>
        <dbReference type="EC" id="2.7.4.3"/>
    </reaction>
</comment>
<reference evidence="14" key="1">
    <citation type="journal article" date="2014" name="Int. J. Syst. Evol. Microbiol.">
        <title>Complete genome sequence of Corynebacterium casei LMG S-19264T (=DSM 44701T), isolated from a smear-ripened cheese.</title>
        <authorList>
            <consortium name="US DOE Joint Genome Institute (JGI-PGF)"/>
            <person name="Walter F."/>
            <person name="Albersmeier A."/>
            <person name="Kalinowski J."/>
            <person name="Ruckert C."/>
        </authorList>
    </citation>
    <scope>NUCLEOTIDE SEQUENCE</scope>
    <source>
        <strain evidence="14">JCM 31740</strain>
    </source>
</reference>
<proteinExistence type="inferred from homology"/>
<evidence type="ECO:0000256" key="12">
    <source>
        <dbReference type="HAMAP-Rule" id="MF_00234"/>
    </source>
</evidence>
<keyword evidence="9 12" id="KW-0418">Kinase</keyword>
<evidence type="ECO:0000256" key="6">
    <source>
        <dbReference type="ARBA" id="ARBA00022490"/>
    </source>
</evidence>
<comment type="similarity">
    <text evidence="3 12">Belongs to the archaeal adenylate kinase family.</text>
</comment>
<protein>
    <recommendedName>
        <fullName evidence="5 12">Adenylate kinase</fullName>
        <shortName evidence="12">AK</shortName>
        <ecNumber evidence="4 12">2.7.4.3</ecNumber>
    </recommendedName>
    <alternativeName>
        <fullName evidence="11 12">ATP-AMP transphosphorylase</fullName>
    </alternativeName>
</protein>
<dbReference type="RefSeq" id="WP_126449225.1">
    <property type="nucleotide sequence ID" value="NZ_AP018553.1"/>
</dbReference>
<reference evidence="15" key="2">
    <citation type="submission" date="2018-04" db="EMBL/GenBank/DDBJ databases">
        <title>Complete genome sequence of Sulfodiicoccus acidiphilus strain HS-1.</title>
        <authorList>
            <person name="Sakai H.D."/>
            <person name="Kurosawa N."/>
        </authorList>
    </citation>
    <scope>NUCLEOTIDE SEQUENCE [LARGE SCALE GENOMIC DNA]</scope>
    <source>
        <strain evidence="15">HS-1</strain>
    </source>
</reference>
<feature type="binding site" evidence="12">
    <location>
        <begin position="8"/>
        <end position="16"/>
    </location>
    <ligand>
        <name>ATP</name>
        <dbReference type="ChEBI" id="CHEBI:30616"/>
    </ligand>
</feature>
<evidence type="ECO:0000256" key="3">
    <source>
        <dbReference type="ARBA" id="ARBA00007088"/>
    </source>
</evidence>
<dbReference type="GO" id="GO:0004017">
    <property type="term" value="F:AMP kinase activity"/>
    <property type="evidence" value="ECO:0007669"/>
    <property type="project" value="UniProtKB-UniRule"/>
</dbReference>
<reference evidence="13" key="3">
    <citation type="journal article" date="2019" name="BMC Res. Notes">
        <title>Complete genome sequence of the Sulfodiicoccus acidiphilus strain HS-1T, the first crenarchaeon that lacks polB3, isolated from an acidic hot spring in Ohwaku-dani, Hakone, Japan.</title>
        <authorList>
            <person name="Sakai H.D."/>
            <person name="Kurosawa N."/>
        </authorList>
    </citation>
    <scope>NUCLEOTIDE SEQUENCE</scope>
    <source>
        <strain evidence="13">HS-1</strain>
    </source>
</reference>
<evidence type="ECO:0000256" key="2">
    <source>
        <dbReference type="ARBA" id="ARBA00004496"/>
    </source>
</evidence>
<dbReference type="GO" id="GO:0005737">
    <property type="term" value="C:cytoplasm"/>
    <property type="evidence" value="ECO:0007669"/>
    <property type="project" value="UniProtKB-SubCell"/>
</dbReference>
<keyword evidence="7 12" id="KW-0808">Transferase</keyword>
<keyword evidence="8 12" id="KW-0547">Nucleotide-binding</keyword>
<dbReference type="OrthoDB" id="26198at2157"/>
<dbReference type="GeneID" id="38665807"/>
<evidence type="ECO:0000256" key="11">
    <source>
        <dbReference type="ARBA" id="ARBA00033336"/>
    </source>
</evidence>
<keyword evidence="6 12" id="KW-0963">Cytoplasm</keyword>
<dbReference type="EMBL" id="AP018553">
    <property type="protein sequence ID" value="BBD71918.1"/>
    <property type="molecule type" value="Genomic_DNA"/>
</dbReference>
<evidence type="ECO:0000256" key="4">
    <source>
        <dbReference type="ARBA" id="ARBA00012955"/>
    </source>
</evidence>
<comment type="subcellular location">
    <subcellularLocation>
        <location evidence="2 12">Cytoplasm</location>
    </subcellularLocation>
</comment>
<dbReference type="KEGG" id="sacd:HS1genome_0307"/>
<dbReference type="AlphaFoldDB" id="A0A348B166"/>
<evidence type="ECO:0000313" key="13">
    <source>
        <dbReference type="EMBL" id="BBD71918.1"/>
    </source>
</evidence>
<keyword evidence="15" id="KW-1185">Reference proteome</keyword>
<name>A0A348B166_9CREN</name>
<evidence type="ECO:0000256" key="10">
    <source>
        <dbReference type="ARBA" id="ARBA00022840"/>
    </source>
</evidence>
<evidence type="ECO:0000256" key="1">
    <source>
        <dbReference type="ARBA" id="ARBA00000582"/>
    </source>
</evidence>
<evidence type="ECO:0000313" key="14">
    <source>
        <dbReference type="EMBL" id="GGT91452.1"/>
    </source>
</evidence>
<dbReference type="HAMAP" id="MF_00234">
    <property type="entry name" value="Adenylate_kinase_AdkA"/>
    <property type="match status" value="1"/>
</dbReference>